<protein>
    <submittedName>
        <fullName evidence="1">Uncharacterized protein</fullName>
    </submittedName>
</protein>
<keyword evidence="2" id="KW-1185">Reference proteome</keyword>
<dbReference type="AlphaFoldDB" id="A0A6L6J1U3"/>
<sequence length="86" mass="9893">MTTTAEMIAVMQAHVEGRTIEEKINGAWVKCENPRWGWVCHQYRIRPAPREFWITVHGYGLTAHETLKAAQSVHSRSVIHVVEVQK</sequence>
<evidence type="ECO:0000313" key="1">
    <source>
        <dbReference type="EMBL" id="MTH65788.1"/>
    </source>
</evidence>
<gene>
    <name evidence="1" type="ORF">GL284_16070</name>
</gene>
<dbReference type="Proteomes" id="UP000478740">
    <property type="component" value="Unassembled WGS sequence"/>
</dbReference>
<accession>A0A6L6J1U3</accession>
<comment type="caution">
    <text evidence="1">The sequence shown here is derived from an EMBL/GenBank/DDBJ whole genome shotgun (WGS) entry which is preliminary data.</text>
</comment>
<reference evidence="1 2" key="1">
    <citation type="submission" date="2019-11" db="EMBL/GenBank/DDBJ databases">
        <authorList>
            <person name="Dong K."/>
        </authorList>
    </citation>
    <scope>NUCLEOTIDE SEQUENCE [LARGE SCALE GENOMIC DNA]</scope>
    <source>
        <strain evidence="1 2">DK608</strain>
    </source>
</reference>
<proteinExistence type="predicted"/>
<name>A0A6L6J1U3_9RHOB</name>
<evidence type="ECO:0000313" key="2">
    <source>
        <dbReference type="Proteomes" id="UP000478740"/>
    </source>
</evidence>
<organism evidence="1 2">
    <name type="scientific">Paracoccus shanxieyensis</name>
    <dbReference type="NCBI Taxonomy" id="2675752"/>
    <lineage>
        <taxon>Bacteria</taxon>
        <taxon>Pseudomonadati</taxon>
        <taxon>Pseudomonadota</taxon>
        <taxon>Alphaproteobacteria</taxon>
        <taxon>Rhodobacterales</taxon>
        <taxon>Paracoccaceae</taxon>
        <taxon>Paracoccus</taxon>
    </lineage>
</organism>
<dbReference type="RefSeq" id="WP_155045664.1">
    <property type="nucleotide sequence ID" value="NZ_WMIH01000016.1"/>
</dbReference>
<dbReference type="EMBL" id="WMII01000016">
    <property type="protein sequence ID" value="MTH65788.1"/>
    <property type="molecule type" value="Genomic_DNA"/>
</dbReference>